<dbReference type="InterPro" id="IPR005471">
    <property type="entry name" value="Tscrpt_reg_IclR_N"/>
</dbReference>
<dbReference type="PANTHER" id="PTHR30136:SF24">
    <property type="entry name" value="HTH-TYPE TRANSCRIPTIONAL REPRESSOR ALLR"/>
    <property type="match status" value="1"/>
</dbReference>
<feature type="domain" description="HTH iclR-type" evidence="6">
    <location>
        <begin position="4"/>
        <end position="66"/>
    </location>
</feature>
<sequence>MSEIQSLARGLKILDLLSQSQEGVGITEMAEVLEINKSSASRLVNTLVKYGYADKDEATRLFHLGPRVVTLSRSILTRLPLREVAKPYLRQMMEATGECAHLGILAHGCVLYIDQVESPATLRVNAEVGTLNPLHCTALGKVLLAFNDLEIPDSLEIFTPQTITDTEILRSHLDTVRRLGFAVDDEEFDTGVRCIAVPIFDFRNKAIGSIGISGPSTRITDELLPDLAATVVKIGKELSERMSFIH</sequence>
<dbReference type="SMART" id="SM00346">
    <property type="entry name" value="HTH_ICLR"/>
    <property type="match status" value="1"/>
</dbReference>
<dbReference type="RefSeq" id="WP_087862071.1">
    <property type="nucleotide sequence ID" value="NZ_LT859958.1"/>
</dbReference>
<dbReference type="PANTHER" id="PTHR30136">
    <property type="entry name" value="HELIX-TURN-HELIX TRANSCRIPTIONAL REGULATOR, ICLR FAMILY"/>
    <property type="match status" value="1"/>
</dbReference>
<dbReference type="InterPro" id="IPR050707">
    <property type="entry name" value="HTH_MetabolicPath_Reg"/>
</dbReference>
<dbReference type="SUPFAM" id="SSF46785">
    <property type="entry name" value="Winged helix' DNA-binding domain"/>
    <property type="match status" value="1"/>
</dbReference>
<dbReference type="InterPro" id="IPR036390">
    <property type="entry name" value="WH_DNA-bd_sf"/>
</dbReference>
<dbReference type="GO" id="GO:0003677">
    <property type="term" value="F:DNA binding"/>
    <property type="evidence" value="ECO:0007669"/>
    <property type="project" value="UniProtKB-KW"/>
</dbReference>
<feature type="domain" description="IclR-ED" evidence="7">
    <location>
        <begin position="67"/>
        <end position="244"/>
    </location>
</feature>
<proteinExistence type="predicted"/>
<dbReference type="Gene3D" id="1.10.10.10">
    <property type="entry name" value="Winged helix-like DNA-binding domain superfamily/Winged helix DNA-binding domain"/>
    <property type="match status" value="1"/>
</dbReference>
<dbReference type="GO" id="GO:0045892">
    <property type="term" value="P:negative regulation of DNA-templated transcription"/>
    <property type="evidence" value="ECO:0007669"/>
    <property type="project" value="TreeGrafter"/>
</dbReference>
<keyword evidence="9" id="KW-1185">Reference proteome</keyword>
<dbReference type="OrthoDB" id="9791752at2"/>
<gene>
    <name evidence="8" type="ORF">CFX1CAM_1140</name>
</gene>
<comment type="function">
    <text evidence="4">May be an activator protein for the gylABX operon.</text>
</comment>
<keyword evidence="1" id="KW-0805">Transcription regulation</keyword>
<reference evidence="9" key="1">
    <citation type="submission" date="2017-05" db="EMBL/GenBank/DDBJ databases">
        <authorList>
            <person name="Kirkegaard R."/>
            <person name="Mcilroy J S."/>
        </authorList>
    </citation>
    <scope>NUCLEOTIDE SEQUENCE [LARGE SCALE GENOMIC DNA]</scope>
</reference>
<dbReference type="AlphaFoldDB" id="A0A1Y6K3E1"/>
<evidence type="ECO:0000259" key="7">
    <source>
        <dbReference type="PROSITE" id="PS51078"/>
    </source>
</evidence>
<dbReference type="EMBL" id="LT859958">
    <property type="protein sequence ID" value="SMX54205.1"/>
    <property type="molecule type" value="Genomic_DNA"/>
</dbReference>
<evidence type="ECO:0000256" key="1">
    <source>
        <dbReference type="ARBA" id="ARBA00023015"/>
    </source>
</evidence>
<evidence type="ECO:0000256" key="5">
    <source>
        <dbReference type="ARBA" id="ARBA00070406"/>
    </source>
</evidence>
<dbReference type="InterPro" id="IPR029016">
    <property type="entry name" value="GAF-like_dom_sf"/>
</dbReference>
<dbReference type="Gene3D" id="3.30.450.40">
    <property type="match status" value="1"/>
</dbReference>
<accession>A0A1Y6K3E1</accession>
<dbReference type="Proteomes" id="UP000195514">
    <property type="component" value="Chromosome I"/>
</dbReference>
<protein>
    <recommendedName>
        <fullName evidence="5">Glycerol operon regulatory protein</fullName>
    </recommendedName>
</protein>
<dbReference type="FunFam" id="1.10.10.10:FF:000056">
    <property type="entry name" value="IclR family transcriptional regulator"/>
    <property type="match status" value="1"/>
</dbReference>
<organism evidence="8 9">
    <name type="scientific">Candidatus Brevifilum fermentans</name>
    <dbReference type="NCBI Taxonomy" id="1986204"/>
    <lineage>
        <taxon>Bacteria</taxon>
        <taxon>Bacillati</taxon>
        <taxon>Chloroflexota</taxon>
        <taxon>Anaerolineae</taxon>
        <taxon>Anaerolineales</taxon>
        <taxon>Anaerolineaceae</taxon>
        <taxon>Candidatus Brevifilum</taxon>
    </lineage>
</organism>
<evidence type="ECO:0000259" key="6">
    <source>
        <dbReference type="PROSITE" id="PS51077"/>
    </source>
</evidence>
<dbReference type="PROSITE" id="PS51077">
    <property type="entry name" value="HTH_ICLR"/>
    <property type="match status" value="1"/>
</dbReference>
<evidence type="ECO:0000256" key="3">
    <source>
        <dbReference type="ARBA" id="ARBA00023163"/>
    </source>
</evidence>
<dbReference type="Pfam" id="PF09339">
    <property type="entry name" value="HTH_IclR"/>
    <property type="match status" value="1"/>
</dbReference>
<dbReference type="Pfam" id="PF01614">
    <property type="entry name" value="IclR_C"/>
    <property type="match status" value="1"/>
</dbReference>
<dbReference type="PROSITE" id="PS51078">
    <property type="entry name" value="ICLR_ED"/>
    <property type="match status" value="1"/>
</dbReference>
<evidence type="ECO:0000313" key="9">
    <source>
        <dbReference type="Proteomes" id="UP000195514"/>
    </source>
</evidence>
<dbReference type="KEGG" id="abat:CFX1CAM_1140"/>
<dbReference type="InterPro" id="IPR014757">
    <property type="entry name" value="Tscrpt_reg_IclR_C"/>
</dbReference>
<keyword evidence="3" id="KW-0804">Transcription</keyword>
<dbReference type="InterPro" id="IPR036388">
    <property type="entry name" value="WH-like_DNA-bd_sf"/>
</dbReference>
<dbReference type="GO" id="GO:0003700">
    <property type="term" value="F:DNA-binding transcription factor activity"/>
    <property type="evidence" value="ECO:0007669"/>
    <property type="project" value="TreeGrafter"/>
</dbReference>
<evidence type="ECO:0000313" key="8">
    <source>
        <dbReference type="EMBL" id="SMX54205.1"/>
    </source>
</evidence>
<evidence type="ECO:0000256" key="2">
    <source>
        <dbReference type="ARBA" id="ARBA00023125"/>
    </source>
</evidence>
<evidence type="ECO:0000256" key="4">
    <source>
        <dbReference type="ARBA" id="ARBA00058938"/>
    </source>
</evidence>
<dbReference type="SUPFAM" id="SSF55781">
    <property type="entry name" value="GAF domain-like"/>
    <property type="match status" value="1"/>
</dbReference>
<name>A0A1Y6K3E1_9CHLR</name>
<keyword evidence="2" id="KW-0238">DNA-binding</keyword>